<dbReference type="AlphaFoldDB" id="A0A3N2DP88"/>
<reference evidence="4 5" key="1">
    <citation type="submission" date="2018-11" db="EMBL/GenBank/DDBJ databases">
        <title>Genomic Encyclopedia of Type Strains, Phase IV (KMG-IV): sequencing the most valuable type-strain genomes for metagenomic binning, comparative biology and taxonomic classification.</title>
        <authorList>
            <person name="Goeker M."/>
        </authorList>
    </citation>
    <scope>NUCLEOTIDE SEQUENCE [LARGE SCALE GENOMIC DNA]</scope>
    <source>
        <strain evidence="4 5">DSM 100316</strain>
    </source>
</reference>
<keyword evidence="1" id="KW-0694">RNA-binding</keyword>
<dbReference type="SUPFAM" id="SSF48657">
    <property type="entry name" value="FinO-like"/>
    <property type="match status" value="1"/>
</dbReference>
<comment type="caution">
    <text evidence="4">The sequence shown here is derived from an EMBL/GenBank/DDBJ whole genome shotgun (WGS) entry which is preliminary data.</text>
</comment>
<name>A0A3N2DP88_9GAMM</name>
<organism evidence="4 5">
    <name type="scientific">Sinobacterium caligoides</name>
    <dbReference type="NCBI Taxonomy" id="933926"/>
    <lineage>
        <taxon>Bacteria</taxon>
        <taxon>Pseudomonadati</taxon>
        <taxon>Pseudomonadota</taxon>
        <taxon>Gammaproteobacteria</taxon>
        <taxon>Cellvibrionales</taxon>
        <taxon>Spongiibacteraceae</taxon>
        <taxon>Sinobacterium</taxon>
    </lineage>
</organism>
<proteinExistence type="predicted"/>
<dbReference type="EMBL" id="RKHR01000004">
    <property type="protein sequence ID" value="ROS01624.1"/>
    <property type="molecule type" value="Genomic_DNA"/>
</dbReference>
<keyword evidence="5" id="KW-1185">Reference proteome</keyword>
<dbReference type="Gene3D" id="1.10.1710.10">
    <property type="entry name" value="ProQ/FinO domain"/>
    <property type="match status" value="1"/>
</dbReference>
<dbReference type="Pfam" id="PF04352">
    <property type="entry name" value="ProQ"/>
    <property type="match status" value="1"/>
</dbReference>
<feature type="coiled-coil region" evidence="2">
    <location>
        <begin position="108"/>
        <end position="141"/>
    </location>
</feature>
<gene>
    <name evidence="4" type="ORF">EDC56_2068</name>
</gene>
<evidence type="ECO:0000256" key="2">
    <source>
        <dbReference type="SAM" id="Coils"/>
    </source>
</evidence>
<sequence length="183" mass="20974">MSRPIPTKEIIEVTSVFLEVNYPHLFGEEVAPLAIGIYEELCTRHPELVDAFEYYLSKHTRSSKYHRAVWNDGEPRMRVSLDQEETTEITPAEMRLSGIVLAGRGVKSDKLKALMQEVNQKKRQKADNRKREMELQKQQKQQFMLLGSEIKRLAKKGLDAAEIKKKTGTTLSERAIAKFVASQ</sequence>
<dbReference type="InterPro" id="IPR036442">
    <property type="entry name" value="ProQ/FinO_sf"/>
</dbReference>
<dbReference type="GO" id="GO:0003723">
    <property type="term" value="F:RNA binding"/>
    <property type="evidence" value="ECO:0007669"/>
    <property type="project" value="UniProtKB-KW"/>
</dbReference>
<dbReference type="RefSeq" id="WP_162844145.1">
    <property type="nucleotide sequence ID" value="NZ_RKHR01000004.1"/>
</dbReference>
<evidence type="ECO:0000256" key="1">
    <source>
        <dbReference type="ARBA" id="ARBA00022884"/>
    </source>
</evidence>
<evidence type="ECO:0000259" key="3">
    <source>
        <dbReference type="Pfam" id="PF04352"/>
    </source>
</evidence>
<evidence type="ECO:0000313" key="5">
    <source>
        <dbReference type="Proteomes" id="UP000275394"/>
    </source>
</evidence>
<evidence type="ECO:0000313" key="4">
    <source>
        <dbReference type="EMBL" id="ROS01624.1"/>
    </source>
</evidence>
<keyword evidence="2" id="KW-0175">Coiled coil</keyword>
<dbReference type="Proteomes" id="UP000275394">
    <property type="component" value="Unassembled WGS sequence"/>
</dbReference>
<accession>A0A3N2DP88</accession>
<dbReference type="InterPro" id="IPR016103">
    <property type="entry name" value="ProQ/FinO"/>
</dbReference>
<feature type="domain" description="ProQ/FinO" evidence="3">
    <location>
        <begin position="18"/>
        <end position="95"/>
    </location>
</feature>
<protein>
    <submittedName>
        <fullName evidence="4">ProQ/FINO family protein</fullName>
    </submittedName>
</protein>